<comment type="subcellular location">
    <subcellularLocation>
        <location evidence="1">Cell membrane</location>
        <topology evidence="1">Multi-pass membrane protein</topology>
    </subcellularLocation>
</comment>
<feature type="transmembrane region" description="Helical" evidence="8">
    <location>
        <begin position="121"/>
        <end position="144"/>
    </location>
</feature>
<keyword evidence="6 8" id="KW-1133">Transmembrane helix</keyword>
<evidence type="ECO:0000256" key="5">
    <source>
        <dbReference type="ARBA" id="ARBA00022692"/>
    </source>
</evidence>
<evidence type="ECO:0000256" key="7">
    <source>
        <dbReference type="ARBA" id="ARBA00023136"/>
    </source>
</evidence>
<feature type="transmembrane region" description="Helical" evidence="8">
    <location>
        <begin position="227"/>
        <end position="245"/>
    </location>
</feature>
<dbReference type="InParanoid" id="K0YKT1"/>
<dbReference type="EMBL" id="ADMD01000002">
    <property type="protein sequence ID" value="EJZ84237.1"/>
    <property type="molecule type" value="Genomic_DNA"/>
</dbReference>
<dbReference type="PROSITE" id="PS01116">
    <property type="entry name" value="XANTH_URACIL_PERMASE"/>
    <property type="match status" value="1"/>
</dbReference>
<evidence type="ECO:0000313" key="9">
    <source>
        <dbReference type="EMBL" id="EJZ84237.1"/>
    </source>
</evidence>
<feature type="transmembrane region" description="Helical" evidence="8">
    <location>
        <begin position="370"/>
        <end position="388"/>
    </location>
</feature>
<dbReference type="Pfam" id="PF00860">
    <property type="entry name" value="Xan_ur_permease"/>
    <property type="match status" value="1"/>
</dbReference>
<keyword evidence="10" id="KW-1185">Reference proteome</keyword>
<name>K0YKT1_9ACTN</name>
<dbReference type="InterPro" id="IPR006042">
    <property type="entry name" value="Xan_ur_permease"/>
</dbReference>
<keyword evidence="7 8" id="KW-0472">Membrane</keyword>
<dbReference type="Proteomes" id="UP000006069">
    <property type="component" value="Unassembled WGS sequence"/>
</dbReference>
<keyword evidence="4" id="KW-1003">Cell membrane</keyword>
<feature type="transmembrane region" description="Helical" evidence="8">
    <location>
        <begin position="35"/>
        <end position="62"/>
    </location>
</feature>
<gene>
    <name evidence="9" type="ORF">HMPREF9451_00546</name>
</gene>
<dbReference type="GO" id="GO:0005886">
    <property type="term" value="C:plasma membrane"/>
    <property type="evidence" value="ECO:0007669"/>
    <property type="project" value="UniProtKB-SubCell"/>
</dbReference>
<dbReference type="AlphaFoldDB" id="K0YKT1"/>
<evidence type="ECO:0000256" key="1">
    <source>
        <dbReference type="ARBA" id="ARBA00004651"/>
    </source>
</evidence>
<accession>K0YKT1</accession>
<feature type="transmembrane region" description="Helical" evidence="8">
    <location>
        <begin position="308"/>
        <end position="330"/>
    </location>
</feature>
<dbReference type="GO" id="GO:0042907">
    <property type="term" value="F:xanthine transmembrane transporter activity"/>
    <property type="evidence" value="ECO:0007669"/>
    <property type="project" value="TreeGrafter"/>
</dbReference>
<reference evidence="9 10" key="1">
    <citation type="submission" date="2012-08" db="EMBL/GenBank/DDBJ databases">
        <title>The Genome Sequence of Slackia piriformis YIT 12062.</title>
        <authorList>
            <consortium name="The Broad Institute Genome Sequencing Platform"/>
            <person name="Earl A."/>
            <person name="Ward D."/>
            <person name="Feldgarden M."/>
            <person name="Gevers D."/>
            <person name="Morotomi M."/>
            <person name="Walker B."/>
            <person name="Young S.K."/>
            <person name="Zeng Q."/>
            <person name="Gargeya S."/>
            <person name="Fitzgerald M."/>
            <person name="Haas B."/>
            <person name="Abouelleil A."/>
            <person name="Alvarado L."/>
            <person name="Arachchi H.M."/>
            <person name="Berlin A.M."/>
            <person name="Chapman S.B."/>
            <person name="Goldberg J."/>
            <person name="Griggs A."/>
            <person name="Gujja S."/>
            <person name="Hansen M."/>
            <person name="Howarth C."/>
            <person name="Imamovic A."/>
            <person name="Larimer J."/>
            <person name="McCowen C."/>
            <person name="Montmayeur A."/>
            <person name="Murphy C."/>
            <person name="Neiman D."/>
            <person name="Pearson M."/>
            <person name="Priest M."/>
            <person name="Roberts A."/>
            <person name="Saif S."/>
            <person name="Shea T."/>
            <person name="Sisk P."/>
            <person name="Sykes S."/>
            <person name="Wortman J."/>
            <person name="Nusbaum C."/>
            <person name="Birren B."/>
        </authorList>
    </citation>
    <scope>NUCLEOTIDE SEQUENCE [LARGE SCALE GENOMIC DNA]</scope>
    <source>
        <strain evidence="9 10">YIT 12062</strain>
    </source>
</reference>
<keyword evidence="5 8" id="KW-0812">Transmembrane</keyword>
<keyword evidence="3" id="KW-0813">Transport</keyword>
<evidence type="ECO:0000256" key="8">
    <source>
        <dbReference type="SAM" id="Phobius"/>
    </source>
</evidence>
<dbReference type="PANTHER" id="PTHR42810">
    <property type="entry name" value="PURINE PERMEASE C1399.01C-RELATED"/>
    <property type="match status" value="1"/>
</dbReference>
<dbReference type="NCBIfam" id="TIGR00801">
    <property type="entry name" value="ncs2"/>
    <property type="match status" value="1"/>
</dbReference>
<evidence type="ECO:0000313" key="10">
    <source>
        <dbReference type="Proteomes" id="UP000006069"/>
    </source>
</evidence>
<protein>
    <submittedName>
        <fullName evidence="9">Uracil-xanthine permease</fullName>
    </submittedName>
</protein>
<feature type="transmembrane region" description="Helical" evidence="8">
    <location>
        <begin position="69"/>
        <end position="86"/>
    </location>
</feature>
<dbReference type="PATRIC" id="fig|742818.3.peg.594"/>
<sequence>MAADRPIIGVDERVPVAKAIPLGIQHFMSMFGSTVLVPFLTGLSPSLAIMCSGIGTILYLLVTRGKIPSYLGSSFAFITPIAMVASSQGVGAVGGALIVTGLVYVAVAGIIKVAGTGWLDFILPAPVVAPVIVVIGLGLSATAVKMAFFNGGYDSGAPFSYEGFAVAALTLAVSVVFSTCFKGFWSTIPVLVGVLVGYAASCMLGLVDFQPIAEAAWIGLPTLTAPTFDLGAIILIAPVAIVIIIEHIGHLLVVGEVVGKNYNDMLPRSLLGDGLSTMVSGFLGGTPTTTYAENIGVMSATRVYSTQIFWYAGGIAFIVGGFCPKIEAIINSIPTSVMGGVSLLLFGLIASNGLRMLVSNRVDFSKARNLMLVSAILVVGVGMETAGIKIPVGAYEIPGMATSAIVGVILNLCLPKDTVADKTYPAGEAGGDVPVKTQE</sequence>
<organism evidence="9 10">
    <name type="scientific">Slackia piriformis YIT 12062</name>
    <dbReference type="NCBI Taxonomy" id="742818"/>
    <lineage>
        <taxon>Bacteria</taxon>
        <taxon>Bacillati</taxon>
        <taxon>Actinomycetota</taxon>
        <taxon>Coriobacteriia</taxon>
        <taxon>Eggerthellales</taxon>
        <taxon>Eggerthellaceae</taxon>
        <taxon>Slackia</taxon>
    </lineage>
</organism>
<comment type="similarity">
    <text evidence="2">Belongs to the nucleobase:cation symporter-2 (NCS2) (TC 2.A.40) family.</text>
</comment>
<feature type="transmembrane region" description="Helical" evidence="8">
    <location>
        <begin position="164"/>
        <end position="181"/>
    </location>
</feature>
<dbReference type="PANTHER" id="PTHR42810:SF4">
    <property type="entry name" value="URIC ACID TRANSPORTER UACT"/>
    <property type="match status" value="1"/>
</dbReference>
<dbReference type="RefSeq" id="WP_009138775.1">
    <property type="nucleotide sequence ID" value="NZ_JH815198.1"/>
</dbReference>
<evidence type="ECO:0000256" key="2">
    <source>
        <dbReference type="ARBA" id="ARBA00008821"/>
    </source>
</evidence>
<feature type="transmembrane region" description="Helical" evidence="8">
    <location>
        <begin position="336"/>
        <end position="358"/>
    </location>
</feature>
<feature type="transmembrane region" description="Helical" evidence="8">
    <location>
        <begin position="394"/>
        <end position="414"/>
    </location>
</feature>
<evidence type="ECO:0000256" key="3">
    <source>
        <dbReference type="ARBA" id="ARBA00022448"/>
    </source>
</evidence>
<dbReference type="HOGENOM" id="CLU_017959_1_2_11"/>
<proteinExistence type="inferred from homology"/>
<evidence type="ECO:0000256" key="6">
    <source>
        <dbReference type="ARBA" id="ARBA00022989"/>
    </source>
</evidence>
<dbReference type="InterPro" id="IPR006043">
    <property type="entry name" value="NCS2"/>
</dbReference>
<comment type="caution">
    <text evidence="9">The sequence shown here is derived from an EMBL/GenBank/DDBJ whole genome shotgun (WGS) entry which is preliminary data.</text>
</comment>
<feature type="transmembrane region" description="Helical" evidence="8">
    <location>
        <begin position="188"/>
        <end position="207"/>
    </location>
</feature>
<dbReference type="eggNOG" id="COG2233">
    <property type="taxonomic scope" value="Bacteria"/>
</dbReference>
<evidence type="ECO:0000256" key="4">
    <source>
        <dbReference type="ARBA" id="ARBA00022475"/>
    </source>
</evidence>
<feature type="transmembrane region" description="Helical" evidence="8">
    <location>
        <begin position="92"/>
        <end position="114"/>
    </location>
</feature>